<evidence type="ECO:0000256" key="2">
    <source>
        <dbReference type="ARBA" id="ARBA00022603"/>
    </source>
</evidence>
<dbReference type="AlphaFoldDB" id="A0A076LKJ4"/>
<evidence type="ECO:0000313" key="10">
    <source>
        <dbReference type="EMBL" id="AIJ06124.1"/>
    </source>
</evidence>
<evidence type="ECO:0000256" key="8">
    <source>
        <dbReference type="HAMAP-Rule" id="MF_00290"/>
    </source>
</evidence>
<protein>
    <recommendedName>
        <fullName evidence="7 8">tRNA (guanine(26)-N(2))-dimethyltransferase</fullName>
        <ecNumber evidence="7 8">2.1.1.216</ecNumber>
    </recommendedName>
    <alternativeName>
        <fullName evidence="8">tRNA 2,2-dimethylguanosine-26 methyltransferase</fullName>
    </alternativeName>
    <alternativeName>
        <fullName evidence="8">tRNA(guanine-26,N(2)-N(2)) methyltransferase</fullName>
    </alternativeName>
    <alternativeName>
        <fullName evidence="8">tRNA(m(2,2)G26)dimethyltransferase</fullName>
    </alternativeName>
</protein>
<keyword evidence="1 8" id="KW-0820">tRNA-binding</keyword>
<accession>A0A076LKJ4</accession>
<dbReference type="SUPFAM" id="SSF53335">
    <property type="entry name" value="S-adenosyl-L-methionine-dependent methyltransferases"/>
    <property type="match status" value="1"/>
</dbReference>
<feature type="binding site" evidence="8">
    <location>
        <position position="113"/>
    </location>
    <ligand>
        <name>S-adenosyl-L-methionine</name>
        <dbReference type="ChEBI" id="CHEBI:59789"/>
    </ligand>
</feature>
<dbReference type="GO" id="GO:0160104">
    <property type="term" value="F:tRNA (guanine(26)-N2)-dimethyltransferase activity"/>
    <property type="evidence" value="ECO:0007669"/>
    <property type="project" value="UniProtKB-UniRule"/>
</dbReference>
<dbReference type="RefSeq" id="WP_048202232.1">
    <property type="nucleotide sequence ID" value="NZ_CP009149.1"/>
</dbReference>
<dbReference type="PANTHER" id="PTHR10631:SF3">
    <property type="entry name" value="TRNA (GUANINE(26)-N(2))-DIMETHYLTRANSFERASE"/>
    <property type="match status" value="1"/>
</dbReference>
<dbReference type="Proteomes" id="UP000028781">
    <property type="component" value="Chromosome"/>
</dbReference>
<keyword evidence="4 8" id="KW-0949">S-adenosyl-L-methionine</keyword>
<dbReference type="InterPro" id="IPR029063">
    <property type="entry name" value="SAM-dependent_MTases_sf"/>
</dbReference>
<evidence type="ECO:0000313" key="11">
    <source>
        <dbReference type="Proteomes" id="UP000028781"/>
    </source>
</evidence>
<keyword evidence="2 8" id="KW-0489">Methyltransferase</keyword>
<feature type="binding site" evidence="8">
    <location>
        <position position="86"/>
    </location>
    <ligand>
        <name>S-adenosyl-L-methionine</name>
        <dbReference type="ChEBI" id="CHEBI:59789"/>
    </ligand>
</feature>
<dbReference type="KEGG" id="mjh:JH146_1282"/>
<sequence length="374" mass="42564">MILKEGDVVFEVPDKLTVTKKDEVFYNPRMKTGRDISVVIVQAFLNLYHKKDKFYVCDALAGSGIRGLRYAKELKFDGELKVFLNDINPKAYEKIINNAKLNEIENIEVFNEDANTFLSRHFRFFNVVDLDPFGSPAPYIDQAIRALVTRNGLLCLTATDTAALCGRAKKSCLRKYLAYPLFGRDCHEFALRVLVGYAMRMATKYELALKPVFCHATDHYVRVYLVTDRGAKRADKVFEMLGYVKDVNGVKIIRKFEEGYEKGFSGPLYIGNLYDKALVEEALRIAEERKCSERVLKILNAIKGESAINQVGCYDTHQIGKMLKISVPPMQDIINKLKEMGFEATVTHYNPKGIKTNTTLKNVIEAMYKCANIR</sequence>
<dbReference type="InterPro" id="IPR042296">
    <property type="entry name" value="tRNA_met_Trm1_C"/>
</dbReference>
<dbReference type="GeneID" id="24891900"/>
<comment type="function">
    <text evidence="8">Dimethylates a single guanine residue at position 26 of a number of tRNAs using S-adenosyl-L-methionine as donor of the methyl groups.</text>
</comment>
<dbReference type="Pfam" id="PF02005">
    <property type="entry name" value="TRM"/>
    <property type="match status" value="1"/>
</dbReference>
<dbReference type="HOGENOM" id="CLU_010862_5_1_2"/>
<evidence type="ECO:0000256" key="6">
    <source>
        <dbReference type="ARBA" id="ARBA00022884"/>
    </source>
</evidence>
<evidence type="ECO:0000256" key="1">
    <source>
        <dbReference type="ARBA" id="ARBA00022555"/>
    </source>
</evidence>
<dbReference type="GO" id="GO:0000049">
    <property type="term" value="F:tRNA binding"/>
    <property type="evidence" value="ECO:0007669"/>
    <property type="project" value="UniProtKB-UniRule"/>
</dbReference>
<dbReference type="PROSITE" id="PS51626">
    <property type="entry name" value="SAM_MT_TRM1"/>
    <property type="match status" value="1"/>
</dbReference>
<evidence type="ECO:0000256" key="9">
    <source>
        <dbReference type="PROSITE-ProRule" id="PRU00958"/>
    </source>
</evidence>
<comment type="caution">
    <text evidence="8">Lacks conserved residue(s) required for the propagation of feature annotation.</text>
</comment>
<evidence type="ECO:0000256" key="7">
    <source>
        <dbReference type="ARBA" id="ARBA00039099"/>
    </source>
</evidence>
<dbReference type="HAMAP" id="MF_00290">
    <property type="entry name" value="tRNA_dimethyltr_TRM1"/>
    <property type="match status" value="1"/>
</dbReference>
<dbReference type="Gene3D" id="3.40.50.150">
    <property type="entry name" value="Vaccinia Virus protein VP39"/>
    <property type="match status" value="1"/>
</dbReference>
<name>A0A076LKJ4_9EURY</name>
<evidence type="ECO:0000256" key="4">
    <source>
        <dbReference type="ARBA" id="ARBA00022691"/>
    </source>
</evidence>
<dbReference type="PANTHER" id="PTHR10631">
    <property type="entry name" value="N 2 ,N 2 -DIMETHYLGUANOSINE TRNA METHYLTRANSFERASE"/>
    <property type="match status" value="1"/>
</dbReference>
<feature type="binding site" evidence="8">
    <location>
        <position position="34"/>
    </location>
    <ligand>
        <name>S-adenosyl-L-methionine</name>
        <dbReference type="ChEBI" id="CHEBI:59789"/>
    </ligand>
</feature>
<comment type="similarity">
    <text evidence="8 9">Belongs to the class I-like SAM-binding methyltransferase superfamily. Trm1 family.</text>
</comment>
<dbReference type="EC" id="2.1.1.216" evidence="7 8"/>
<feature type="binding site" evidence="8">
    <location>
        <position position="66"/>
    </location>
    <ligand>
        <name>S-adenosyl-L-methionine</name>
        <dbReference type="ChEBI" id="CHEBI:59789"/>
    </ligand>
</feature>
<feature type="binding site" evidence="8">
    <location>
        <position position="114"/>
    </location>
    <ligand>
        <name>S-adenosyl-L-methionine</name>
        <dbReference type="ChEBI" id="CHEBI:59789"/>
    </ligand>
</feature>
<reference evidence="10 11" key="1">
    <citation type="journal article" date="2015" name="Int. J. Syst. Evol. Microbiol.">
        <title>M ethanocaldococcus bathoardescens sp. nov., a hyperthermophilic methanogen isolated from a volcanically active deep-sea hydrothermal vent.</title>
        <authorList>
            <person name="Stewart L.C."/>
            <person name="Jung J.H."/>
            <person name="Kim Y.T."/>
            <person name="Kwon S.W."/>
            <person name="Park C.S."/>
            <person name="Holden J.F."/>
        </authorList>
    </citation>
    <scope>NUCLEOTIDE SEQUENCE [LARGE SCALE GENOMIC DNA]</scope>
    <source>
        <strain evidence="10 11">JH146</strain>
    </source>
</reference>
<dbReference type="STRING" id="1301915.JH146_1282"/>
<comment type="catalytic activity">
    <reaction evidence="8">
        <text>guanosine(26) in tRNA + 2 S-adenosyl-L-methionine = N(2)-dimethylguanosine(26) in tRNA + 2 S-adenosyl-L-homocysteine + 2 H(+)</text>
        <dbReference type="Rhea" id="RHEA:43140"/>
        <dbReference type="Rhea" id="RHEA-COMP:10359"/>
        <dbReference type="Rhea" id="RHEA-COMP:10360"/>
        <dbReference type="ChEBI" id="CHEBI:15378"/>
        <dbReference type="ChEBI" id="CHEBI:57856"/>
        <dbReference type="ChEBI" id="CHEBI:59789"/>
        <dbReference type="ChEBI" id="CHEBI:74269"/>
        <dbReference type="ChEBI" id="CHEBI:74513"/>
        <dbReference type="EC" id="2.1.1.216"/>
    </reaction>
</comment>
<keyword evidence="3 8" id="KW-0808">Transferase</keyword>
<dbReference type="NCBIfam" id="TIGR00308">
    <property type="entry name" value="TRM1"/>
    <property type="match status" value="1"/>
</dbReference>
<dbReference type="FunFam" id="3.40.50.150:FF:000272">
    <property type="entry name" value="tRNA (guanine(26)-N(2))-dimethyltransferase"/>
    <property type="match status" value="1"/>
</dbReference>
<dbReference type="CDD" id="cd02440">
    <property type="entry name" value="AdoMet_MTases"/>
    <property type="match status" value="1"/>
</dbReference>
<dbReference type="OrthoDB" id="372177at2157"/>
<proteinExistence type="inferred from homology"/>
<evidence type="ECO:0000256" key="3">
    <source>
        <dbReference type="ARBA" id="ARBA00022679"/>
    </source>
</evidence>
<gene>
    <name evidence="8" type="primary">trm1</name>
    <name evidence="10" type="ORF">JH146_1282</name>
</gene>
<dbReference type="GO" id="GO:0002940">
    <property type="term" value="P:tRNA N2-guanine methylation"/>
    <property type="evidence" value="ECO:0007669"/>
    <property type="project" value="TreeGrafter"/>
</dbReference>
<keyword evidence="11" id="KW-1185">Reference proteome</keyword>
<dbReference type="Gene3D" id="3.30.56.70">
    <property type="entry name" value="N2,N2-dimethylguanosine tRNA methyltransferase, C-terminal domain"/>
    <property type="match status" value="1"/>
</dbReference>
<dbReference type="InterPro" id="IPR022923">
    <property type="entry name" value="TRM1_arc_bac"/>
</dbReference>
<keyword evidence="6 8" id="KW-0694">RNA-binding</keyword>
<keyword evidence="5 8" id="KW-0819">tRNA processing</keyword>
<evidence type="ECO:0000256" key="5">
    <source>
        <dbReference type="ARBA" id="ARBA00022694"/>
    </source>
</evidence>
<dbReference type="EMBL" id="CP009149">
    <property type="protein sequence ID" value="AIJ06124.1"/>
    <property type="molecule type" value="Genomic_DNA"/>
</dbReference>
<organism evidence="10 11">
    <name type="scientific">Methanocaldococcus bathoardescens</name>
    <dbReference type="NCBI Taxonomy" id="1301915"/>
    <lineage>
        <taxon>Archaea</taxon>
        <taxon>Methanobacteriati</taxon>
        <taxon>Methanobacteriota</taxon>
        <taxon>Methanomada group</taxon>
        <taxon>Methanococci</taxon>
        <taxon>Methanococcales</taxon>
        <taxon>Methanocaldococcaceae</taxon>
        <taxon>Methanocaldococcus</taxon>
    </lineage>
</organism>
<dbReference type="InterPro" id="IPR002905">
    <property type="entry name" value="Trm1"/>
</dbReference>